<dbReference type="AlphaFoldDB" id="A0AAN6ZDQ6"/>
<feature type="compositionally biased region" description="Pro residues" evidence="1">
    <location>
        <begin position="61"/>
        <end position="73"/>
    </location>
</feature>
<evidence type="ECO:0000313" key="2">
    <source>
        <dbReference type="EMBL" id="KAK4134572.1"/>
    </source>
</evidence>
<protein>
    <submittedName>
        <fullName evidence="2">Uncharacterized protein</fullName>
    </submittedName>
</protein>
<gene>
    <name evidence="2" type="ORF">BT67DRAFT_421194</name>
</gene>
<feature type="region of interest" description="Disordered" evidence="1">
    <location>
        <begin position="118"/>
        <end position="137"/>
    </location>
</feature>
<sequence length="261" mass="28082">MDTHTYPLFLSPALPSDLINFIIQHCTSPTTLIICSDRAEFLSALTQDTATNPNNPITLHPNPPKTPHHPPVPKPHHPLLTSPIHTLAVARHIRTVFIPTVSHLRAFLSIFPTAAATGNKIPPPPPPTTTTTTTTTTTRKTPLLLVFNFLSLHRHTSEWSVQGLSSTAAALVEAGRRGGLRVVVAEQSGAGRCGGGLQALLGERVPVLSGGARRAAGLELRLQGPEGSGWARRTADVGRVLGRWFRFRDGEWGEVMGKRGS</sequence>
<organism evidence="2 3">
    <name type="scientific">Trichocladium antarcticum</name>
    <dbReference type="NCBI Taxonomy" id="1450529"/>
    <lineage>
        <taxon>Eukaryota</taxon>
        <taxon>Fungi</taxon>
        <taxon>Dikarya</taxon>
        <taxon>Ascomycota</taxon>
        <taxon>Pezizomycotina</taxon>
        <taxon>Sordariomycetes</taxon>
        <taxon>Sordariomycetidae</taxon>
        <taxon>Sordariales</taxon>
        <taxon>Chaetomiaceae</taxon>
        <taxon>Trichocladium</taxon>
    </lineage>
</organism>
<keyword evidence="3" id="KW-1185">Reference proteome</keyword>
<name>A0AAN6ZDQ6_9PEZI</name>
<comment type="caution">
    <text evidence="2">The sequence shown here is derived from an EMBL/GenBank/DDBJ whole genome shotgun (WGS) entry which is preliminary data.</text>
</comment>
<feature type="region of interest" description="Disordered" evidence="1">
    <location>
        <begin position="50"/>
        <end position="76"/>
    </location>
</feature>
<reference evidence="2" key="2">
    <citation type="submission" date="2023-05" db="EMBL/GenBank/DDBJ databases">
        <authorList>
            <consortium name="Lawrence Berkeley National Laboratory"/>
            <person name="Steindorff A."/>
            <person name="Hensen N."/>
            <person name="Bonometti L."/>
            <person name="Westerberg I."/>
            <person name="Brannstrom I.O."/>
            <person name="Guillou S."/>
            <person name="Cros-Aarteil S."/>
            <person name="Calhoun S."/>
            <person name="Haridas S."/>
            <person name="Kuo A."/>
            <person name="Mondo S."/>
            <person name="Pangilinan J."/>
            <person name="Riley R."/>
            <person name="Labutti K."/>
            <person name="Andreopoulos B."/>
            <person name="Lipzen A."/>
            <person name="Chen C."/>
            <person name="Yanf M."/>
            <person name="Daum C."/>
            <person name="Ng V."/>
            <person name="Clum A."/>
            <person name="Ohm R."/>
            <person name="Martin F."/>
            <person name="Silar P."/>
            <person name="Natvig D."/>
            <person name="Lalanne C."/>
            <person name="Gautier V."/>
            <person name="Ament-Velasquez S.L."/>
            <person name="Kruys A."/>
            <person name="Hutchinson M.I."/>
            <person name="Powell A.J."/>
            <person name="Barry K."/>
            <person name="Miller A.N."/>
            <person name="Grigoriev I.V."/>
            <person name="Debuchy R."/>
            <person name="Gladieux P."/>
            <person name="Thoren M.H."/>
            <person name="Johannesson H."/>
        </authorList>
    </citation>
    <scope>NUCLEOTIDE SEQUENCE</scope>
    <source>
        <strain evidence="2">CBS 123565</strain>
    </source>
</reference>
<evidence type="ECO:0000313" key="3">
    <source>
        <dbReference type="Proteomes" id="UP001304895"/>
    </source>
</evidence>
<evidence type="ECO:0000256" key="1">
    <source>
        <dbReference type="SAM" id="MobiDB-lite"/>
    </source>
</evidence>
<proteinExistence type="predicted"/>
<dbReference type="EMBL" id="MU853408">
    <property type="protein sequence ID" value="KAK4134572.1"/>
    <property type="molecule type" value="Genomic_DNA"/>
</dbReference>
<dbReference type="Proteomes" id="UP001304895">
    <property type="component" value="Unassembled WGS sequence"/>
</dbReference>
<accession>A0AAN6ZDQ6</accession>
<reference evidence="2" key="1">
    <citation type="journal article" date="2023" name="Mol. Phylogenet. Evol.">
        <title>Genome-scale phylogeny and comparative genomics of the fungal order Sordariales.</title>
        <authorList>
            <person name="Hensen N."/>
            <person name="Bonometti L."/>
            <person name="Westerberg I."/>
            <person name="Brannstrom I.O."/>
            <person name="Guillou S."/>
            <person name="Cros-Aarteil S."/>
            <person name="Calhoun S."/>
            <person name="Haridas S."/>
            <person name="Kuo A."/>
            <person name="Mondo S."/>
            <person name="Pangilinan J."/>
            <person name="Riley R."/>
            <person name="LaButti K."/>
            <person name="Andreopoulos B."/>
            <person name="Lipzen A."/>
            <person name="Chen C."/>
            <person name="Yan M."/>
            <person name="Daum C."/>
            <person name="Ng V."/>
            <person name="Clum A."/>
            <person name="Steindorff A."/>
            <person name="Ohm R.A."/>
            <person name="Martin F."/>
            <person name="Silar P."/>
            <person name="Natvig D.O."/>
            <person name="Lalanne C."/>
            <person name="Gautier V."/>
            <person name="Ament-Velasquez S.L."/>
            <person name="Kruys A."/>
            <person name="Hutchinson M.I."/>
            <person name="Powell A.J."/>
            <person name="Barry K."/>
            <person name="Miller A.N."/>
            <person name="Grigoriev I.V."/>
            <person name="Debuchy R."/>
            <person name="Gladieux P."/>
            <person name="Hiltunen Thoren M."/>
            <person name="Johannesson H."/>
        </authorList>
    </citation>
    <scope>NUCLEOTIDE SEQUENCE</scope>
    <source>
        <strain evidence="2">CBS 123565</strain>
    </source>
</reference>